<dbReference type="GO" id="GO:0000939">
    <property type="term" value="C:inner kinetochore"/>
    <property type="evidence" value="ECO:0007669"/>
    <property type="project" value="TreeGrafter"/>
</dbReference>
<sequence length="320" mass="37303">MESTDNLEMSVKFLVNNASKKSKDIDKLQLKFCVTEIERNTVNGLSRRILEELAEHVVFRGGYDKTTRRKILYSLIPEGEDFPYHIIPLAVSCATVVPVDPSWQFSVLSWLGGLLEYGVIDAHNRYVHICYQAIFNLASNVNLERGDEIFLLSRVVHIDLYMMIRHCIDTKFMRYVFCQVLLVCKILGYTTARSDVSECRTKALFRLKEKPGFYEKVSQLLRLYRTYRPDLVVGRLSYRYLAHHTPRNMKAALLSLRDRLQEGTEKELVTAGQDIWPDIQRAEKVNPYQRATVIPQPDNNYYTETIEEKTKKVIFLSQYR</sequence>
<dbReference type="PANTHER" id="PTHR48208:SF2">
    <property type="entry name" value="CENTROMERE PROTEIN I"/>
    <property type="match status" value="1"/>
</dbReference>
<dbReference type="Proteomes" id="UP001381693">
    <property type="component" value="Unassembled WGS sequence"/>
</dbReference>
<dbReference type="GO" id="GO:0034080">
    <property type="term" value="P:CENP-A containing chromatin assembly"/>
    <property type="evidence" value="ECO:0007669"/>
    <property type="project" value="TreeGrafter"/>
</dbReference>
<comment type="caution">
    <text evidence="1">The sequence shown here is derived from an EMBL/GenBank/DDBJ whole genome shotgun (WGS) entry which is preliminary data.</text>
</comment>
<name>A0AAN8XH97_HALRR</name>
<feature type="non-terminal residue" evidence="1">
    <location>
        <position position="320"/>
    </location>
</feature>
<dbReference type="AlphaFoldDB" id="A0AAN8XH97"/>
<evidence type="ECO:0000313" key="1">
    <source>
        <dbReference type="EMBL" id="KAK7084282.1"/>
    </source>
</evidence>
<protein>
    <recommendedName>
        <fullName evidence="3">Centromere protein I</fullName>
    </recommendedName>
</protein>
<dbReference type="PANTHER" id="PTHR48208">
    <property type="entry name" value="CENTROMERE PROTEIN I"/>
    <property type="match status" value="1"/>
</dbReference>
<dbReference type="EMBL" id="JAXCGZ010002160">
    <property type="protein sequence ID" value="KAK7084282.1"/>
    <property type="molecule type" value="Genomic_DNA"/>
</dbReference>
<gene>
    <name evidence="1" type="ORF">SK128_017870</name>
</gene>
<dbReference type="GO" id="GO:0000070">
    <property type="term" value="P:mitotic sister chromatid segregation"/>
    <property type="evidence" value="ECO:0007669"/>
    <property type="project" value="TreeGrafter"/>
</dbReference>
<evidence type="ECO:0008006" key="3">
    <source>
        <dbReference type="Google" id="ProtNLM"/>
    </source>
</evidence>
<accession>A0AAN8XH97</accession>
<evidence type="ECO:0000313" key="2">
    <source>
        <dbReference type="Proteomes" id="UP001381693"/>
    </source>
</evidence>
<reference evidence="1 2" key="1">
    <citation type="submission" date="2023-11" db="EMBL/GenBank/DDBJ databases">
        <title>Halocaridina rubra genome assembly.</title>
        <authorList>
            <person name="Smith C."/>
        </authorList>
    </citation>
    <scope>NUCLEOTIDE SEQUENCE [LARGE SCALE GENOMIC DNA]</scope>
    <source>
        <strain evidence="1">EP-1</strain>
        <tissue evidence="1">Whole</tissue>
    </source>
</reference>
<keyword evidence="2" id="KW-1185">Reference proteome</keyword>
<organism evidence="1 2">
    <name type="scientific">Halocaridina rubra</name>
    <name type="common">Hawaiian red shrimp</name>
    <dbReference type="NCBI Taxonomy" id="373956"/>
    <lineage>
        <taxon>Eukaryota</taxon>
        <taxon>Metazoa</taxon>
        <taxon>Ecdysozoa</taxon>
        <taxon>Arthropoda</taxon>
        <taxon>Crustacea</taxon>
        <taxon>Multicrustacea</taxon>
        <taxon>Malacostraca</taxon>
        <taxon>Eumalacostraca</taxon>
        <taxon>Eucarida</taxon>
        <taxon>Decapoda</taxon>
        <taxon>Pleocyemata</taxon>
        <taxon>Caridea</taxon>
        <taxon>Atyoidea</taxon>
        <taxon>Atyidae</taxon>
        <taxon>Halocaridina</taxon>
    </lineage>
</organism>
<proteinExistence type="predicted"/>